<reference evidence="1 2" key="1">
    <citation type="submission" date="2019-06" db="EMBL/GenBank/DDBJ databases">
        <title>A chromosome-scale genome assembly of the European perch, Perca fluviatilis.</title>
        <authorList>
            <person name="Roques C."/>
            <person name="Zahm M."/>
            <person name="Cabau C."/>
            <person name="Klopp C."/>
            <person name="Bouchez O."/>
            <person name="Donnadieu C."/>
            <person name="Kuhl H."/>
            <person name="Gislard M."/>
            <person name="Guendouz S."/>
            <person name="Journot L."/>
            <person name="Haffray P."/>
            <person name="Bestin A."/>
            <person name="Morvezen R."/>
            <person name="Feron R."/>
            <person name="Wen M."/>
            <person name="Jouanno E."/>
            <person name="Herpin A."/>
            <person name="Schartl M."/>
            <person name="Postlethwait J."/>
            <person name="Schaerlinger B."/>
            <person name="Chardard D."/>
            <person name="Lecocq T."/>
            <person name="Poncet C."/>
            <person name="Jaffrelo L."/>
            <person name="Lampietro C."/>
            <person name="Guiguen Y."/>
        </authorList>
    </citation>
    <scope>NUCLEOTIDE SEQUENCE [LARGE SCALE GENOMIC DNA]</scope>
    <source>
        <tissue evidence="1">Blood</tissue>
    </source>
</reference>
<protein>
    <submittedName>
        <fullName evidence="1">Uncharacterized protein</fullName>
    </submittedName>
</protein>
<evidence type="ECO:0000313" key="1">
    <source>
        <dbReference type="EMBL" id="KAF1374726.1"/>
    </source>
</evidence>
<dbReference type="AlphaFoldDB" id="A0A6A5DY15"/>
<dbReference type="Proteomes" id="UP000465112">
    <property type="component" value="Chromosome 20"/>
</dbReference>
<accession>A0A6A5DY15</accession>
<organism evidence="1 2">
    <name type="scientific">Perca fluviatilis</name>
    <name type="common">European perch</name>
    <dbReference type="NCBI Taxonomy" id="8168"/>
    <lineage>
        <taxon>Eukaryota</taxon>
        <taxon>Metazoa</taxon>
        <taxon>Chordata</taxon>
        <taxon>Craniata</taxon>
        <taxon>Vertebrata</taxon>
        <taxon>Euteleostomi</taxon>
        <taxon>Actinopterygii</taxon>
        <taxon>Neopterygii</taxon>
        <taxon>Teleostei</taxon>
        <taxon>Neoteleostei</taxon>
        <taxon>Acanthomorphata</taxon>
        <taxon>Eupercaria</taxon>
        <taxon>Perciformes</taxon>
        <taxon>Percoidei</taxon>
        <taxon>Percidae</taxon>
        <taxon>Percinae</taxon>
        <taxon>Perca</taxon>
    </lineage>
</organism>
<sequence>MKRFARFTALQAKTQTGNSFIIMHQRLVVVTSYLRQAEGTGSGRREGIATNKKEIRSTLSPEPFFAED</sequence>
<dbReference type="EMBL" id="VHII01000020">
    <property type="protein sequence ID" value="KAF1374726.1"/>
    <property type="molecule type" value="Genomic_DNA"/>
</dbReference>
<gene>
    <name evidence="1" type="ORF">PFLUV_G00232090</name>
</gene>
<name>A0A6A5DY15_PERFL</name>
<evidence type="ECO:0000313" key="2">
    <source>
        <dbReference type="Proteomes" id="UP000465112"/>
    </source>
</evidence>
<keyword evidence="2" id="KW-1185">Reference proteome</keyword>
<proteinExistence type="predicted"/>
<comment type="caution">
    <text evidence="1">The sequence shown here is derived from an EMBL/GenBank/DDBJ whole genome shotgun (WGS) entry which is preliminary data.</text>
</comment>